<keyword evidence="2" id="KW-1185">Reference proteome</keyword>
<evidence type="ECO:0000313" key="2">
    <source>
        <dbReference type="Proteomes" id="UP000317178"/>
    </source>
</evidence>
<sequence length="60" mass="6481">MSIKERPPGLPVWAAGNGFDAIQLHNISDCGDSDIMSNVGQDTLNSIKSRCHLDCKSHSL</sequence>
<evidence type="ECO:0000313" key="1">
    <source>
        <dbReference type="EMBL" id="QDU80088.1"/>
    </source>
</evidence>
<organism evidence="1 2">
    <name type="scientific">Polystyrenella longa</name>
    <dbReference type="NCBI Taxonomy" id="2528007"/>
    <lineage>
        <taxon>Bacteria</taxon>
        <taxon>Pseudomonadati</taxon>
        <taxon>Planctomycetota</taxon>
        <taxon>Planctomycetia</taxon>
        <taxon>Planctomycetales</taxon>
        <taxon>Planctomycetaceae</taxon>
        <taxon>Polystyrenella</taxon>
    </lineage>
</organism>
<dbReference type="KEGG" id="plon:Pla110_18100"/>
<gene>
    <name evidence="1" type="ORF">Pla110_18100</name>
</gene>
<dbReference type="EMBL" id="CP036281">
    <property type="protein sequence ID" value="QDU80088.1"/>
    <property type="molecule type" value="Genomic_DNA"/>
</dbReference>
<dbReference type="AlphaFoldDB" id="A0A518CLH6"/>
<accession>A0A518CLH6</accession>
<reference evidence="1 2" key="1">
    <citation type="submission" date="2019-02" db="EMBL/GenBank/DDBJ databases">
        <title>Deep-cultivation of Planctomycetes and their phenomic and genomic characterization uncovers novel biology.</title>
        <authorList>
            <person name="Wiegand S."/>
            <person name="Jogler M."/>
            <person name="Boedeker C."/>
            <person name="Pinto D."/>
            <person name="Vollmers J."/>
            <person name="Rivas-Marin E."/>
            <person name="Kohn T."/>
            <person name="Peeters S.H."/>
            <person name="Heuer A."/>
            <person name="Rast P."/>
            <person name="Oberbeckmann S."/>
            <person name="Bunk B."/>
            <person name="Jeske O."/>
            <person name="Meyerdierks A."/>
            <person name="Storesund J.E."/>
            <person name="Kallscheuer N."/>
            <person name="Luecker S."/>
            <person name="Lage O.M."/>
            <person name="Pohl T."/>
            <person name="Merkel B.J."/>
            <person name="Hornburger P."/>
            <person name="Mueller R.-W."/>
            <person name="Bruemmer F."/>
            <person name="Labrenz M."/>
            <person name="Spormann A.M."/>
            <person name="Op den Camp H."/>
            <person name="Overmann J."/>
            <person name="Amann R."/>
            <person name="Jetten M.S.M."/>
            <person name="Mascher T."/>
            <person name="Medema M.H."/>
            <person name="Devos D.P."/>
            <person name="Kaster A.-K."/>
            <person name="Ovreas L."/>
            <person name="Rohde M."/>
            <person name="Galperin M.Y."/>
            <person name="Jogler C."/>
        </authorList>
    </citation>
    <scope>NUCLEOTIDE SEQUENCE [LARGE SCALE GENOMIC DNA]</scope>
    <source>
        <strain evidence="1 2">Pla110</strain>
    </source>
</reference>
<dbReference type="Proteomes" id="UP000317178">
    <property type="component" value="Chromosome"/>
</dbReference>
<name>A0A518CLH6_9PLAN</name>
<proteinExistence type="predicted"/>
<protein>
    <submittedName>
        <fullName evidence="1">Uncharacterized protein</fullName>
    </submittedName>
</protein>